<protein>
    <submittedName>
        <fullName evidence="4">Uncharacterized protein</fullName>
    </submittedName>
</protein>
<evidence type="ECO:0000313" key="5">
    <source>
        <dbReference type="Proteomes" id="UP000663832"/>
    </source>
</evidence>
<dbReference type="EMBL" id="CAJNOM010001875">
    <property type="protein sequence ID" value="CAF1621277.1"/>
    <property type="molecule type" value="Genomic_DNA"/>
</dbReference>
<sequence>MPQLDAIYIFCSNKSRHQEWTRNWKKVKGVHTNIDEVCLALQLTVKQCNQDSIAVSFITEKQMALTDNLNQLEPTFMYTQIFKEILLDMEYGKQAIKQFTAYCRNNNAM</sequence>
<accession>A0A816CJW5</accession>
<dbReference type="Proteomes" id="UP000663877">
    <property type="component" value="Unassembled WGS sequence"/>
</dbReference>
<dbReference type="OrthoDB" id="10050931at2759"/>
<evidence type="ECO:0000313" key="1">
    <source>
        <dbReference type="EMBL" id="CAF1002251.1"/>
    </source>
</evidence>
<evidence type="ECO:0000313" key="4">
    <source>
        <dbReference type="EMBL" id="CAF1621277.1"/>
    </source>
</evidence>
<keyword evidence="5" id="KW-1185">Reference proteome</keyword>
<evidence type="ECO:0000313" key="2">
    <source>
        <dbReference type="EMBL" id="CAF1123061.1"/>
    </source>
</evidence>
<dbReference type="EMBL" id="CAJNOI010000072">
    <property type="protein sequence ID" value="CAF1002251.1"/>
    <property type="molecule type" value="Genomic_DNA"/>
</dbReference>
<comment type="caution">
    <text evidence="4">The sequence shown here is derived from an EMBL/GenBank/DDBJ whole genome shotgun (WGS) entry which is preliminary data.</text>
</comment>
<organism evidence="4 5">
    <name type="scientific">Adineta steineri</name>
    <dbReference type="NCBI Taxonomy" id="433720"/>
    <lineage>
        <taxon>Eukaryota</taxon>
        <taxon>Metazoa</taxon>
        <taxon>Spiralia</taxon>
        <taxon>Gnathifera</taxon>
        <taxon>Rotifera</taxon>
        <taxon>Eurotatoria</taxon>
        <taxon>Bdelloidea</taxon>
        <taxon>Adinetida</taxon>
        <taxon>Adinetidae</taxon>
        <taxon>Adineta</taxon>
    </lineage>
</organism>
<dbReference type="Proteomes" id="UP000663832">
    <property type="component" value="Unassembled WGS sequence"/>
</dbReference>
<proteinExistence type="predicted"/>
<gene>
    <name evidence="1" type="ORF">BJG266_LOCUS15998</name>
    <name evidence="3" type="ORF">BJG266_LOCUS38839</name>
    <name evidence="2" type="ORF">QVE165_LOCUS21505</name>
    <name evidence="4" type="ORF">QVE165_LOCUS55717</name>
</gene>
<name>A0A816CJW5_9BILA</name>
<dbReference type="EMBL" id="CAJNOI010001550">
    <property type="protein sequence ID" value="CAF1422229.1"/>
    <property type="molecule type" value="Genomic_DNA"/>
</dbReference>
<reference evidence="4" key="1">
    <citation type="submission" date="2021-02" db="EMBL/GenBank/DDBJ databases">
        <authorList>
            <person name="Nowell W R."/>
        </authorList>
    </citation>
    <scope>NUCLEOTIDE SEQUENCE</scope>
</reference>
<evidence type="ECO:0000313" key="3">
    <source>
        <dbReference type="EMBL" id="CAF1422229.1"/>
    </source>
</evidence>
<dbReference type="EMBL" id="CAJNOM010000138">
    <property type="protein sequence ID" value="CAF1123061.1"/>
    <property type="molecule type" value="Genomic_DNA"/>
</dbReference>
<dbReference type="AlphaFoldDB" id="A0A816CJW5"/>